<accession>A0A7R8WS54</accession>
<protein>
    <submittedName>
        <fullName evidence="1">Uncharacterized protein</fullName>
    </submittedName>
</protein>
<proteinExistence type="predicted"/>
<dbReference type="AlphaFoldDB" id="A0A7R8WS54"/>
<dbReference type="EMBL" id="OB667666">
    <property type="protein sequence ID" value="CAD7234065.1"/>
    <property type="molecule type" value="Genomic_DNA"/>
</dbReference>
<sequence>PGKRRQRPLEAQGGLPLEWARAQARSDSAPEGVPLAIDPHVPFVIPIPVPDLSIPPEEREALQRRVDSHEPIRVRIPQPYSVNREGLPHGAPQYSPEAEIIEIPLLPHGHQTHDSAPLERQPVYVPDTEAPPSGKRSEDKGQVVEFPHGPRSLTLDDLAQLEGDILTNKHRRRRRAAHQEEDIGVASSFNVISGADLNFEPNGTEEVTVFQGKRISEEVVYGVCLPAGSFTALFLLISLCTVIAVFTAAFMCYHRERQKQTALAADGGVSPAVRIRDWNMIHFLRDRFVSAPPAPVTTSMTISS</sequence>
<organism evidence="1">
    <name type="scientific">Cyprideis torosa</name>
    <dbReference type="NCBI Taxonomy" id="163714"/>
    <lineage>
        <taxon>Eukaryota</taxon>
        <taxon>Metazoa</taxon>
        <taxon>Ecdysozoa</taxon>
        <taxon>Arthropoda</taxon>
        <taxon>Crustacea</taxon>
        <taxon>Oligostraca</taxon>
        <taxon>Ostracoda</taxon>
        <taxon>Podocopa</taxon>
        <taxon>Podocopida</taxon>
        <taxon>Cytherocopina</taxon>
        <taxon>Cytheroidea</taxon>
        <taxon>Cytherideidae</taxon>
        <taxon>Cyprideis</taxon>
    </lineage>
</organism>
<gene>
    <name evidence="1" type="ORF">CTOB1V02_LOCUS11883</name>
</gene>
<name>A0A7R8WS54_9CRUS</name>
<reference evidence="1" key="1">
    <citation type="submission" date="2020-11" db="EMBL/GenBank/DDBJ databases">
        <authorList>
            <person name="Tran Van P."/>
        </authorList>
    </citation>
    <scope>NUCLEOTIDE SEQUENCE</scope>
</reference>
<feature type="non-terminal residue" evidence="1">
    <location>
        <position position="1"/>
    </location>
</feature>
<evidence type="ECO:0000313" key="1">
    <source>
        <dbReference type="EMBL" id="CAD7234065.1"/>
    </source>
</evidence>